<evidence type="ECO:0000256" key="2">
    <source>
        <dbReference type="ARBA" id="ARBA00007092"/>
    </source>
</evidence>
<comment type="caution">
    <text evidence="7">The sequence shown here is derived from an EMBL/GenBank/DDBJ whole genome shotgun (WGS) entry which is preliminary data.</text>
</comment>
<comment type="similarity">
    <text evidence="2">Belongs to the DNA repair enzymes AP/ExoA family.</text>
</comment>
<dbReference type="PANTHER" id="PTHR22748:SF6">
    <property type="entry name" value="DNA-(APURINIC OR APYRIMIDINIC SITE) ENDONUCLEASE"/>
    <property type="match status" value="1"/>
</dbReference>
<evidence type="ECO:0000259" key="6">
    <source>
        <dbReference type="Pfam" id="PF03372"/>
    </source>
</evidence>
<gene>
    <name evidence="7" type="ORF">M0813_17070</name>
</gene>
<name>A0ABQ8YYC4_9EUKA</name>
<reference evidence="7" key="1">
    <citation type="submission" date="2022-08" db="EMBL/GenBank/DDBJ databases">
        <title>Novel sulfate-reducing endosymbionts in the free-living metamonad Anaeramoeba.</title>
        <authorList>
            <person name="Jerlstrom-Hultqvist J."/>
            <person name="Cepicka I."/>
            <person name="Gallot-Lavallee L."/>
            <person name="Salas-Leiva D."/>
            <person name="Curtis B.A."/>
            <person name="Zahonova K."/>
            <person name="Pipaliya S."/>
            <person name="Dacks J."/>
            <person name="Roger A.J."/>
        </authorList>
    </citation>
    <scope>NUCLEOTIDE SEQUENCE</scope>
    <source>
        <strain evidence="7">Schooner1</strain>
    </source>
</reference>
<dbReference type="InterPro" id="IPR004808">
    <property type="entry name" value="AP_endonuc_1"/>
</dbReference>
<keyword evidence="8" id="KW-1185">Reference proteome</keyword>
<dbReference type="SUPFAM" id="SSF56219">
    <property type="entry name" value="DNase I-like"/>
    <property type="match status" value="1"/>
</dbReference>
<evidence type="ECO:0000256" key="1">
    <source>
        <dbReference type="ARBA" id="ARBA00001946"/>
    </source>
</evidence>
<keyword evidence="3" id="KW-0479">Metal-binding</keyword>
<sequence>MKSPKQKRYVELQGFRDALNSNKNTNFRNKYDFIKWFRTDLDNPLAYPLIILVRSAKYRKKLTKIFRKLRKTLQDEIKRWKIKTINCNQIKKWINKSASYSFYVSYGTRSVGTGTKLYKKLFRNLYRYINLTLKRYKIEVEFKHKTFSYGPIAKYIEQNYGQAKKAGPRNKILIKSNAKHISIMETFSIMDNPLTIRTMRKGAKMIEIWDTSVKIKEWIQLIRDKKNTLNQELTVYKFNDENNRVIEVKGTQRMVPKIPLKIMTLNVGGLNKPGKKETLESFLIQENIDIAMIQETKLPKAIYLRSYNSISKKAYKFNEEMAGGLAIIFKPFLKHFVTEKLITNQDFMGINLNNIQIINCYGRQNEDKKHKGLDKSITVFKNKVTNLCNIFSGTSTIITGDFNLDKSELEELKQIKNNKFKITRNQRPTRTRDIDHIITSKDKIELKRKINRVVTTPEITYQNKTNNLSDHKAVINTLLIDRDLEITPKFACYDEQKFQEEFTRTYRKIKEQGSKFTINDNTFREIKKKFERKVHNIQNLSHEDYQITEKLIELINNPYINKSIRRDQNKSWNKIINRINEEYQTNNIAWWRHYGQFHF</sequence>
<keyword evidence="7" id="KW-0540">Nuclease</keyword>
<dbReference type="Pfam" id="PF03372">
    <property type="entry name" value="Exo_endo_phos"/>
    <property type="match status" value="1"/>
</dbReference>
<evidence type="ECO:0000313" key="8">
    <source>
        <dbReference type="Proteomes" id="UP001150062"/>
    </source>
</evidence>
<feature type="domain" description="Endonuclease/exonuclease/phosphatase" evidence="6">
    <location>
        <begin position="263"/>
        <end position="471"/>
    </location>
</feature>
<keyword evidence="7" id="KW-0255">Endonuclease</keyword>
<evidence type="ECO:0000256" key="5">
    <source>
        <dbReference type="ARBA" id="ARBA00022842"/>
    </source>
</evidence>
<dbReference type="PANTHER" id="PTHR22748">
    <property type="entry name" value="AP ENDONUCLEASE"/>
    <property type="match status" value="1"/>
</dbReference>
<dbReference type="GO" id="GO:0004519">
    <property type="term" value="F:endonuclease activity"/>
    <property type="evidence" value="ECO:0007669"/>
    <property type="project" value="UniProtKB-KW"/>
</dbReference>
<dbReference type="InterPro" id="IPR005135">
    <property type="entry name" value="Endo/exonuclease/phosphatase"/>
</dbReference>
<comment type="cofactor">
    <cofactor evidence="1">
        <name>Mg(2+)</name>
        <dbReference type="ChEBI" id="CHEBI:18420"/>
    </cofactor>
</comment>
<proteinExistence type="inferred from homology"/>
<organism evidence="7 8">
    <name type="scientific">Anaeramoeba flamelloides</name>
    <dbReference type="NCBI Taxonomy" id="1746091"/>
    <lineage>
        <taxon>Eukaryota</taxon>
        <taxon>Metamonada</taxon>
        <taxon>Anaeramoebidae</taxon>
        <taxon>Anaeramoeba</taxon>
    </lineage>
</organism>
<protein>
    <submittedName>
        <fullName evidence="7">Ap endonuclease</fullName>
    </submittedName>
</protein>
<dbReference type="EMBL" id="JAOAOG010000098">
    <property type="protein sequence ID" value="KAJ6249647.1"/>
    <property type="molecule type" value="Genomic_DNA"/>
</dbReference>
<keyword evidence="4" id="KW-0378">Hydrolase</keyword>
<dbReference type="Proteomes" id="UP001150062">
    <property type="component" value="Unassembled WGS sequence"/>
</dbReference>
<keyword evidence="5" id="KW-0460">Magnesium</keyword>
<accession>A0ABQ8YYC4</accession>
<dbReference type="Gene3D" id="3.60.10.10">
    <property type="entry name" value="Endonuclease/exonuclease/phosphatase"/>
    <property type="match status" value="1"/>
</dbReference>
<evidence type="ECO:0000256" key="3">
    <source>
        <dbReference type="ARBA" id="ARBA00022723"/>
    </source>
</evidence>
<evidence type="ECO:0000256" key="4">
    <source>
        <dbReference type="ARBA" id="ARBA00022801"/>
    </source>
</evidence>
<dbReference type="InterPro" id="IPR036691">
    <property type="entry name" value="Endo/exonu/phosph_ase_sf"/>
</dbReference>
<evidence type="ECO:0000313" key="7">
    <source>
        <dbReference type="EMBL" id="KAJ6249647.1"/>
    </source>
</evidence>